<dbReference type="Proteomes" id="UP001408789">
    <property type="component" value="Unassembled WGS sequence"/>
</dbReference>
<comment type="caution">
    <text evidence="11">The sequence shown here is derived from an EMBL/GenBank/DDBJ whole genome shotgun (WGS) entry which is preliminary data.</text>
</comment>
<dbReference type="Pfam" id="PF04535">
    <property type="entry name" value="CASP_dom"/>
    <property type="match status" value="1"/>
</dbReference>
<evidence type="ECO:0000256" key="1">
    <source>
        <dbReference type="ARBA" id="ARBA00004651"/>
    </source>
</evidence>
<dbReference type="InterPro" id="IPR044173">
    <property type="entry name" value="CASPL"/>
</dbReference>
<dbReference type="PANTHER" id="PTHR36488">
    <property type="entry name" value="CASP-LIKE PROTEIN 1U1"/>
    <property type="match status" value="1"/>
</dbReference>
<reference evidence="11 12" key="1">
    <citation type="submission" date="2024-04" db="EMBL/GenBank/DDBJ databases">
        <title>The reference genome of an endangered Asteraceae, Deinandra increscens subsp. villosa, native to the Central Coast of California.</title>
        <authorList>
            <person name="Guilliams M."/>
            <person name="Hasenstab-Lehman K."/>
            <person name="Meyer R."/>
            <person name="Mcevoy S."/>
        </authorList>
    </citation>
    <scope>NUCLEOTIDE SEQUENCE [LARGE SCALE GENOMIC DNA]</scope>
    <source>
        <tissue evidence="11">Leaf</tissue>
    </source>
</reference>
<keyword evidence="12" id="KW-1185">Reference proteome</keyword>
<evidence type="ECO:0000313" key="12">
    <source>
        <dbReference type="Proteomes" id="UP001408789"/>
    </source>
</evidence>
<gene>
    <name evidence="11" type="ORF">SSX86_006067</name>
</gene>
<keyword evidence="5 8" id="KW-0812">Transmembrane</keyword>
<keyword evidence="7 8" id="KW-0472">Membrane</keyword>
<evidence type="ECO:0000256" key="2">
    <source>
        <dbReference type="ARBA" id="ARBA00007651"/>
    </source>
</evidence>
<dbReference type="InterPro" id="IPR006702">
    <property type="entry name" value="CASP_dom"/>
</dbReference>
<name>A0AAP0HCH1_9ASTR</name>
<evidence type="ECO:0000256" key="8">
    <source>
        <dbReference type="RuleBase" id="RU361233"/>
    </source>
</evidence>
<feature type="transmembrane region" description="Helical" evidence="8">
    <location>
        <begin position="39"/>
        <end position="57"/>
    </location>
</feature>
<evidence type="ECO:0000313" key="11">
    <source>
        <dbReference type="EMBL" id="KAK9077730.1"/>
    </source>
</evidence>
<dbReference type="InterPro" id="IPR006459">
    <property type="entry name" value="CASP/CASPL"/>
</dbReference>
<dbReference type="PANTHER" id="PTHR36488:SF8">
    <property type="entry name" value="CASP-LIKE PROTEIN 1U1"/>
    <property type="match status" value="1"/>
</dbReference>
<protein>
    <recommendedName>
        <fullName evidence="8">CASP-like protein</fullName>
    </recommendedName>
</protein>
<feature type="domain" description="Casparian strip membrane protein" evidence="10">
    <location>
        <begin position="36"/>
        <end position="183"/>
    </location>
</feature>
<evidence type="ECO:0000256" key="5">
    <source>
        <dbReference type="ARBA" id="ARBA00022692"/>
    </source>
</evidence>
<keyword evidence="4 8" id="KW-1003">Cell membrane</keyword>
<keyword evidence="6 8" id="KW-1133">Transmembrane helix</keyword>
<dbReference type="NCBIfam" id="TIGR01569">
    <property type="entry name" value="A_tha_TIGR01569"/>
    <property type="match status" value="1"/>
</dbReference>
<proteinExistence type="inferred from homology"/>
<feature type="region of interest" description="Disordered" evidence="9">
    <location>
        <begin position="1"/>
        <end position="26"/>
    </location>
</feature>
<evidence type="ECO:0000256" key="6">
    <source>
        <dbReference type="ARBA" id="ARBA00022989"/>
    </source>
</evidence>
<dbReference type="GO" id="GO:0005886">
    <property type="term" value="C:plasma membrane"/>
    <property type="evidence" value="ECO:0007669"/>
    <property type="project" value="UniProtKB-SubCell"/>
</dbReference>
<sequence length="203" mass="21376">MASVGGTPPHSTISVKSPASEYKGSNGSDGVKNHLVVDVMLRVMVFATSLIGVIVMVTSKQTKMIPVAPGMAIPLAANFNQSPAFIYLVIALSVACLYGMISGVLSVLILLKPKGSSSELMIHFLILDAVLLGMMGSATGAGGAVAYIGFKGNIHTRWNEVCNMYDSFCVHIAATVTLSVLPSLALLLLIWLSVLVLSKKINR</sequence>
<evidence type="ECO:0000256" key="9">
    <source>
        <dbReference type="SAM" id="MobiDB-lite"/>
    </source>
</evidence>
<feature type="transmembrane region" description="Helical" evidence="8">
    <location>
        <begin position="123"/>
        <end position="150"/>
    </location>
</feature>
<feature type="transmembrane region" description="Helical" evidence="8">
    <location>
        <begin position="170"/>
        <end position="197"/>
    </location>
</feature>
<evidence type="ECO:0000256" key="7">
    <source>
        <dbReference type="ARBA" id="ARBA00023136"/>
    </source>
</evidence>
<evidence type="ECO:0000256" key="3">
    <source>
        <dbReference type="ARBA" id="ARBA00011489"/>
    </source>
</evidence>
<accession>A0AAP0HCH1</accession>
<evidence type="ECO:0000256" key="4">
    <source>
        <dbReference type="ARBA" id="ARBA00022475"/>
    </source>
</evidence>
<feature type="compositionally biased region" description="Polar residues" evidence="9">
    <location>
        <begin position="9"/>
        <end position="26"/>
    </location>
</feature>
<dbReference type="AlphaFoldDB" id="A0AAP0HCH1"/>
<comment type="subcellular location">
    <subcellularLocation>
        <location evidence="1 8">Cell membrane</location>
        <topology evidence="1 8">Multi-pass membrane protein</topology>
    </subcellularLocation>
</comment>
<evidence type="ECO:0000259" key="10">
    <source>
        <dbReference type="Pfam" id="PF04535"/>
    </source>
</evidence>
<organism evidence="11 12">
    <name type="scientific">Deinandra increscens subsp. villosa</name>
    <dbReference type="NCBI Taxonomy" id="3103831"/>
    <lineage>
        <taxon>Eukaryota</taxon>
        <taxon>Viridiplantae</taxon>
        <taxon>Streptophyta</taxon>
        <taxon>Embryophyta</taxon>
        <taxon>Tracheophyta</taxon>
        <taxon>Spermatophyta</taxon>
        <taxon>Magnoliopsida</taxon>
        <taxon>eudicotyledons</taxon>
        <taxon>Gunneridae</taxon>
        <taxon>Pentapetalae</taxon>
        <taxon>asterids</taxon>
        <taxon>campanulids</taxon>
        <taxon>Asterales</taxon>
        <taxon>Asteraceae</taxon>
        <taxon>Asteroideae</taxon>
        <taxon>Heliantheae alliance</taxon>
        <taxon>Madieae</taxon>
        <taxon>Madiinae</taxon>
        <taxon>Deinandra</taxon>
    </lineage>
</organism>
<feature type="transmembrane region" description="Helical" evidence="8">
    <location>
        <begin position="85"/>
        <end position="111"/>
    </location>
</feature>
<comment type="subunit">
    <text evidence="3 8">Homodimer and heterodimers.</text>
</comment>
<dbReference type="EMBL" id="JBCNJP010000007">
    <property type="protein sequence ID" value="KAK9077730.1"/>
    <property type="molecule type" value="Genomic_DNA"/>
</dbReference>
<comment type="similarity">
    <text evidence="2 8">Belongs to the Casparian strip membrane proteins (CASP) family.</text>
</comment>